<organism evidence="1 2">
    <name type="scientific">Limosa lapponica baueri</name>
    <dbReference type="NCBI Taxonomy" id="1758121"/>
    <lineage>
        <taxon>Eukaryota</taxon>
        <taxon>Metazoa</taxon>
        <taxon>Chordata</taxon>
        <taxon>Craniata</taxon>
        <taxon>Vertebrata</taxon>
        <taxon>Euteleostomi</taxon>
        <taxon>Archelosauria</taxon>
        <taxon>Archosauria</taxon>
        <taxon>Dinosauria</taxon>
        <taxon>Saurischia</taxon>
        <taxon>Theropoda</taxon>
        <taxon>Coelurosauria</taxon>
        <taxon>Aves</taxon>
        <taxon>Neognathae</taxon>
        <taxon>Neoaves</taxon>
        <taxon>Charadriiformes</taxon>
        <taxon>Scolopacidae</taxon>
        <taxon>Limosa</taxon>
    </lineage>
</organism>
<protein>
    <submittedName>
        <fullName evidence="1">B-cell differentiation antigen cd72-like</fullName>
    </submittedName>
</protein>
<gene>
    <name evidence="1" type="ORF">llap_11143</name>
</gene>
<proteinExistence type="predicted"/>
<dbReference type="OrthoDB" id="8953283at2759"/>
<keyword evidence="2" id="KW-1185">Reference proteome</keyword>
<sequence>MAQSVVYADLKFAMAPLLPNPICPTALDEDNSPYENVPLGPVPMEPSPDWQVTRSLQDTSREHEATSRRRCVVPCTGSKGDTKIIMINLRGCMIIRIKSDDTSVGSILGLILFEAFTCALDDGMGMDSASWRAIPNWAVVGILEGKTGVQRHLEESLMGAC</sequence>
<name>A0A2I0TXR4_LIMLA</name>
<dbReference type="Proteomes" id="UP000233556">
    <property type="component" value="Unassembled WGS sequence"/>
</dbReference>
<evidence type="ECO:0000313" key="1">
    <source>
        <dbReference type="EMBL" id="PKU38561.1"/>
    </source>
</evidence>
<dbReference type="EMBL" id="KZ506713">
    <property type="protein sequence ID" value="PKU38561.1"/>
    <property type="molecule type" value="Genomic_DNA"/>
</dbReference>
<reference evidence="2" key="2">
    <citation type="submission" date="2017-12" db="EMBL/GenBank/DDBJ databases">
        <title>Genome sequence of the Bar-tailed Godwit (Limosa lapponica baueri).</title>
        <authorList>
            <person name="Lima N.C.B."/>
            <person name="Parody-Merino A.M."/>
            <person name="Battley P.F."/>
            <person name="Fidler A.E."/>
            <person name="Prosdocimi F."/>
        </authorList>
    </citation>
    <scope>NUCLEOTIDE SEQUENCE [LARGE SCALE GENOMIC DNA]</scope>
</reference>
<evidence type="ECO:0000313" key="2">
    <source>
        <dbReference type="Proteomes" id="UP000233556"/>
    </source>
</evidence>
<accession>A0A2I0TXR4</accession>
<reference evidence="2" key="1">
    <citation type="submission" date="2017-11" db="EMBL/GenBank/DDBJ databases">
        <authorList>
            <person name="Lima N.C."/>
            <person name="Parody-Merino A.M."/>
            <person name="Battley P.F."/>
            <person name="Fidler A.E."/>
            <person name="Prosdocimi F."/>
        </authorList>
    </citation>
    <scope>NUCLEOTIDE SEQUENCE [LARGE SCALE GENOMIC DNA]</scope>
</reference>
<dbReference type="AlphaFoldDB" id="A0A2I0TXR4"/>